<organism evidence="1 2">
    <name type="scientific">Intoshia linei</name>
    <dbReference type="NCBI Taxonomy" id="1819745"/>
    <lineage>
        <taxon>Eukaryota</taxon>
        <taxon>Metazoa</taxon>
        <taxon>Spiralia</taxon>
        <taxon>Lophotrochozoa</taxon>
        <taxon>Mesozoa</taxon>
        <taxon>Orthonectida</taxon>
        <taxon>Rhopaluridae</taxon>
        <taxon>Intoshia</taxon>
    </lineage>
</organism>
<name>A0A177AP67_9BILA</name>
<proteinExistence type="predicted"/>
<protein>
    <submittedName>
        <fullName evidence="1">Uncharacterized protein</fullName>
    </submittedName>
</protein>
<dbReference type="AlphaFoldDB" id="A0A177AP67"/>
<accession>A0A177AP67</accession>
<evidence type="ECO:0000313" key="2">
    <source>
        <dbReference type="Proteomes" id="UP000078046"/>
    </source>
</evidence>
<keyword evidence="2" id="KW-1185">Reference proteome</keyword>
<feature type="non-terminal residue" evidence="1">
    <location>
        <position position="199"/>
    </location>
</feature>
<dbReference type="Proteomes" id="UP000078046">
    <property type="component" value="Unassembled WGS sequence"/>
</dbReference>
<comment type="caution">
    <text evidence="1">The sequence shown here is derived from an EMBL/GenBank/DDBJ whole genome shotgun (WGS) entry which is preliminary data.</text>
</comment>
<dbReference type="Gene3D" id="3.30.420.10">
    <property type="entry name" value="Ribonuclease H-like superfamily/Ribonuclease H"/>
    <property type="match status" value="1"/>
</dbReference>
<dbReference type="OrthoDB" id="10047206at2759"/>
<dbReference type="GO" id="GO:0003676">
    <property type="term" value="F:nucleic acid binding"/>
    <property type="evidence" value="ECO:0007669"/>
    <property type="project" value="InterPro"/>
</dbReference>
<evidence type="ECO:0000313" key="1">
    <source>
        <dbReference type="EMBL" id="OAF63826.1"/>
    </source>
</evidence>
<reference evidence="1 2" key="1">
    <citation type="submission" date="2016-04" db="EMBL/GenBank/DDBJ databases">
        <title>The genome of Intoshia linei affirms orthonectids as highly simplified spiralians.</title>
        <authorList>
            <person name="Mikhailov K.V."/>
            <person name="Slusarev G.S."/>
            <person name="Nikitin M.A."/>
            <person name="Logacheva M.D."/>
            <person name="Penin A."/>
            <person name="Aleoshin V."/>
            <person name="Panchin Y.V."/>
        </authorList>
    </citation>
    <scope>NUCLEOTIDE SEQUENCE [LARGE SCALE GENOMIC DNA]</scope>
    <source>
        <strain evidence="1">Intl2013</strain>
        <tissue evidence="1">Whole animal</tissue>
    </source>
</reference>
<dbReference type="EMBL" id="LWCA01002500">
    <property type="protein sequence ID" value="OAF63826.1"/>
    <property type="molecule type" value="Genomic_DNA"/>
</dbReference>
<sequence>MVERANRTIREKLRILCKEDFSQWDTHLHSIMASLRFSPTYRNNLPPLEIIHNFNSLVDKNKNKTKLDYLKKLLISFRKKYLKNMTTNYNKRVKKNFRYDIDYMPNESVTSKEQYPHRKRSRPSLPILNLLRRYFDICVLLTYKIIQSSGLCENDTHFELKLITKNKREQDEKLLKLKKESTNYSNRKKIRLNDSGCSS</sequence>
<dbReference type="InterPro" id="IPR036397">
    <property type="entry name" value="RNaseH_sf"/>
</dbReference>
<gene>
    <name evidence="1" type="ORF">A3Q56_08466</name>
</gene>